<dbReference type="InterPro" id="IPR023631">
    <property type="entry name" value="Amidase_dom"/>
</dbReference>
<organism evidence="2 3">
    <name type="scientific">Pseudonocardia eucalypti</name>
    <dbReference type="NCBI Taxonomy" id="648755"/>
    <lineage>
        <taxon>Bacteria</taxon>
        <taxon>Bacillati</taxon>
        <taxon>Actinomycetota</taxon>
        <taxon>Actinomycetes</taxon>
        <taxon>Pseudonocardiales</taxon>
        <taxon>Pseudonocardiaceae</taxon>
        <taxon>Pseudonocardia</taxon>
    </lineage>
</organism>
<evidence type="ECO:0000259" key="1">
    <source>
        <dbReference type="Pfam" id="PF01425"/>
    </source>
</evidence>
<protein>
    <submittedName>
        <fullName evidence="2">Asp-tRNA(Asn)/Glu-tRNA(Gln) amidotransferase subunit GatA</fullName>
    </submittedName>
</protein>
<dbReference type="EMBL" id="BAABJP010000015">
    <property type="protein sequence ID" value="GAA5156650.1"/>
    <property type="molecule type" value="Genomic_DNA"/>
</dbReference>
<sequence>MAHTLTEAGRMLRAGELTSVELVEAGIEAADRRDGALGVYLTRMDESALEEAERADAELRAGRDRGALHGIPVGVKDMIAVAGVPTTAQSLVRAGAPPEAADAPVVARLRAAGAVITGKTTTMEFGCGIPDPGKPFPVPRNPYDLDRWAGGSSSGSASGVAAGMFLAALGGDTAGSIRMPAAFCGVTGLLPSYGRVPRSGSVPLGYSLGRIGPLARTARDCAAVLAAIAGPHPGDPAATAVPPPEAPFDDDRSYGGDLAGLRVGLVRDLPLGSDPALVGRLADAVAVFERLGAEVAEVTLPYWSELIGATIVTAVCEGLAQHRADLRAHWADYFPASRGLLASGALFTGADYVQAQRVRRLAAGAVAELFGRVDVVLTPTAVVGAPPFDALVTEAGHQDNAGLFGQVRTPYWNALGNPVVAVPIGPAESGLPLSGQLAGPVFGDATILRAADAFQRHTEWHRRPAAEVEGAAA</sequence>
<feature type="domain" description="Amidase" evidence="1">
    <location>
        <begin position="21"/>
        <end position="448"/>
    </location>
</feature>
<dbReference type="InterPro" id="IPR020556">
    <property type="entry name" value="Amidase_CS"/>
</dbReference>
<dbReference type="InterPro" id="IPR036928">
    <property type="entry name" value="AS_sf"/>
</dbReference>
<proteinExistence type="predicted"/>
<accession>A0ABP9Q452</accession>
<dbReference type="SUPFAM" id="SSF75304">
    <property type="entry name" value="Amidase signature (AS) enzymes"/>
    <property type="match status" value="1"/>
</dbReference>
<reference evidence="3" key="1">
    <citation type="journal article" date="2019" name="Int. J. Syst. Evol. Microbiol.">
        <title>The Global Catalogue of Microorganisms (GCM) 10K type strain sequencing project: providing services to taxonomists for standard genome sequencing and annotation.</title>
        <authorList>
            <consortium name="The Broad Institute Genomics Platform"/>
            <consortium name="The Broad Institute Genome Sequencing Center for Infectious Disease"/>
            <person name="Wu L."/>
            <person name="Ma J."/>
        </authorList>
    </citation>
    <scope>NUCLEOTIDE SEQUENCE [LARGE SCALE GENOMIC DNA]</scope>
    <source>
        <strain evidence="3">JCM 18303</strain>
    </source>
</reference>
<dbReference type="PROSITE" id="PS00571">
    <property type="entry name" value="AMIDASES"/>
    <property type="match status" value="1"/>
</dbReference>
<gene>
    <name evidence="2" type="primary">gatA_1</name>
    <name evidence="2" type="ORF">GCM10023321_32820</name>
</gene>
<name>A0ABP9Q452_9PSEU</name>
<dbReference type="PANTHER" id="PTHR11895">
    <property type="entry name" value="TRANSAMIDASE"/>
    <property type="match status" value="1"/>
</dbReference>
<dbReference type="Gene3D" id="3.90.1300.10">
    <property type="entry name" value="Amidase signature (AS) domain"/>
    <property type="match status" value="1"/>
</dbReference>
<dbReference type="Pfam" id="PF01425">
    <property type="entry name" value="Amidase"/>
    <property type="match status" value="1"/>
</dbReference>
<keyword evidence="3" id="KW-1185">Reference proteome</keyword>
<dbReference type="InterPro" id="IPR000120">
    <property type="entry name" value="Amidase"/>
</dbReference>
<dbReference type="Proteomes" id="UP001428817">
    <property type="component" value="Unassembled WGS sequence"/>
</dbReference>
<comment type="caution">
    <text evidence="2">The sequence shown here is derived from an EMBL/GenBank/DDBJ whole genome shotgun (WGS) entry which is preliminary data.</text>
</comment>
<evidence type="ECO:0000313" key="2">
    <source>
        <dbReference type="EMBL" id="GAA5156650.1"/>
    </source>
</evidence>
<dbReference type="RefSeq" id="WP_345702871.1">
    <property type="nucleotide sequence ID" value="NZ_BAABJP010000015.1"/>
</dbReference>
<evidence type="ECO:0000313" key="3">
    <source>
        <dbReference type="Proteomes" id="UP001428817"/>
    </source>
</evidence>
<dbReference type="PANTHER" id="PTHR11895:SF176">
    <property type="entry name" value="AMIDASE AMID-RELATED"/>
    <property type="match status" value="1"/>
</dbReference>